<evidence type="ECO:0000313" key="1">
    <source>
        <dbReference type="EMBL" id="KAI3873494.1"/>
    </source>
</evidence>
<comment type="caution">
    <text evidence="1">The sequence shown here is derived from an EMBL/GenBank/DDBJ whole genome shotgun (WGS) entry which is preliminary data.</text>
</comment>
<dbReference type="EMBL" id="JAJJMB010012776">
    <property type="protein sequence ID" value="KAI3873494.1"/>
    <property type="molecule type" value="Genomic_DNA"/>
</dbReference>
<dbReference type="Proteomes" id="UP001202328">
    <property type="component" value="Unassembled WGS sequence"/>
</dbReference>
<sequence length="150" mass="17170">MRILKIEMCCNSERTREVTMRFLDEDLHCPHGFGDDNDVICNACVKVFFLHSQIDPASLFSLLNNIIDLRSGFENGFQINAVERRFNRAADYLAKHAEDAEFEAPKFPIELQNILLEDARGRSLNGLPFPSQGFCVRKRGSECTEENKNK</sequence>
<organism evidence="1 2">
    <name type="scientific">Papaver atlanticum</name>
    <dbReference type="NCBI Taxonomy" id="357466"/>
    <lineage>
        <taxon>Eukaryota</taxon>
        <taxon>Viridiplantae</taxon>
        <taxon>Streptophyta</taxon>
        <taxon>Embryophyta</taxon>
        <taxon>Tracheophyta</taxon>
        <taxon>Spermatophyta</taxon>
        <taxon>Magnoliopsida</taxon>
        <taxon>Ranunculales</taxon>
        <taxon>Papaveraceae</taxon>
        <taxon>Papaveroideae</taxon>
        <taxon>Papaver</taxon>
    </lineage>
</organism>
<name>A0AAD4S7U5_9MAGN</name>
<dbReference type="AlphaFoldDB" id="A0AAD4S7U5"/>
<accession>A0AAD4S7U5</accession>
<keyword evidence="2" id="KW-1185">Reference proteome</keyword>
<reference evidence="1" key="1">
    <citation type="submission" date="2022-04" db="EMBL/GenBank/DDBJ databases">
        <title>A functionally conserved STORR gene fusion in Papaver species that diverged 16.8 million years ago.</title>
        <authorList>
            <person name="Catania T."/>
        </authorList>
    </citation>
    <scope>NUCLEOTIDE SEQUENCE</scope>
    <source>
        <strain evidence="1">S-188037</strain>
    </source>
</reference>
<proteinExistence type="predicted"/>
<gene>
    <name evidence="1" type="ORF">MKW98_008146</name>
</gene>
<protein>
    <submittedName>
        <fullName evidence="1">Uncharacterized protein</fullName>
    </submittedName>
</protein>
<evidence type="ECO:0000313" key="2">
    <source>
        <dbReference type="Proteomes" id="UP001202328"/>
    </source>
</evidence>